<dbReference type="SUPFAM" id="SSF56935">
    <property type="entry name" value="Porins"/>
    <property type="match status" value="1"/>
</dbReference>
<evidence type="ECO:0000313" key="2">
    <source>
        <dbReference type="Proteomes" id="UP000475582"/>
    </source>
</evidence>
<dbReference type="RefSeq" id="WP_155461741.1">
    <property type="nucleotide sequence ID" value="NZ_WNKY01000001.1"/>
</dbReference>
<dbReference type="AlphaFoldDB" id="A0A6L6PBQ3"/>
<dbReference type="Proteomes" id="UP000475582">
    <property type="component" value="Unassembled WGS sequence"/>
</dbReference>
<sequence>MVIMISLKPRGLTVLVLLTLPVAAMPSDLNVTPTLRLRSSYSDNMNLAAPEQARSQFTSEISPGVQVISSSPRLQLALSYTLQKIAYTRQPDRTAQQLDASSHAEVLPDWLFLDARSGISQRNVSAFGPQLIDPTQQTGNSSTVHSTAISPYLHHYFRGLATATLRYDYQRVGSGGLLDVRSNAASLLLTGDNGGKGWNWDLSLRRTEMDDAALPPVTMSNASLTLSYPFNSSLSSFVTAGYEKQDYHSVSAQPQGQFGSLGGVWTPSPRTRLAASLGHRYFGKTWSLDASYRLRSMFWTLSYNEDITTNHGEFLSIPPTGLSDFLYELWATRIPDPQLRIKTIQLFLAISQAMGKDGNVNFFSHRYYLQKQARLSGVYSTPRTALALHLASTGRTAQTSSAIDSVLTGPDQLTLTDRTRQDSVQLGWNWRTSARGNLTVGASHSRARSLSTGRSDRNTALTLTLTRQLSSRISASADLRHVRHTSSAGGNYRENGAGIALNMTF</sequence>
<evidence type="ECO:0000313" key="1">
    <source>
        <dbReference type="EMBL" id="MTV36404.1"/>
    </source>
</evidence>
<dbReference type="InterPro" id="IPR017467">
    <property type="entry name" value="CHP03016_PEP-CTERM"/>
</dbReference>
<dbReference type="NCBIfam" id="TIGR03016">
    <property type="entry name" value="pepcterm_hypo_1"/>
    <property type="match status" value="1"/>
</dbReference>
<organism evidence="1 2">
    <name type="scientific">Duganella radicis</name>
    <dbReference type="NCBI Taxonomy" id="551988"/>
    <lineage>
        <taxon>Bacteria</taxon>
        <taxon>Pseudomonadati</taxon>
        <taxon>Pseudomonadota</taxon>
        <taxon>Betaproteobacteria</taxon>
        <taxon>Burkholderiales</taxon>
        <taxon>Oxalobacteraceae</taxon>
        <taxon>Telluria group</taxon>
        <taxon>Duganella</taxon>
    </lineage>
</organism>
<dbReference type="OrthoDB" id="8522878at2"/>
<gene>
    <name evidence="1" type="ORF">GM676_02255</name>
</gene>
<dbReference type="EMBL" id="WNKY01000001">
    <property type="protein sequence ID" value="MTV36404.1"/>
    <property type="molecule type" value="Genomic_DNA"/>
</dbReference>
<reference evidence="1 2" key="1">
    <citation type="submission" date="2019-11" db="EMBL/GenBank/DDBJ databases">
        <title>Type strains purchased from KCTC, JCM and DSMZ.</title>
        <authorList>
            <person name="Lu H."/>
        </authorList>
    </citation>
    <scope>NUCLEOTIDE SEQUENCE [LARGE SCALE GENOMIC DNA]</scope>
    <source>
        <strain evidence="1 2">KCTC 22382</strain>
    </source>
</reference>
<protein>
    <submittedName>
        <fullName evidence="1">TIGR03016 family PEP-CTERM system-associated outer membrane protein</fullName>
    </submittedName>
</protein>
<keyword evidence="2" id="KW-1185">Reference proteome</keyword>
<accession>A0A6L6PBQ3</accession>
<comment type="caution">
    <text evidence="1">The sequence shown here is derived from an EMBL/GenBank/DDBJ whole genome shotgun (WGS) entry which is preliminary data.</text>
</comment>
<proteinExistence type="predicted"/>
<name>A0A6L6PBQ3_9BURK</name>